<dbReference type="Gene3D" id="2.130.10.10">
    <property type="entry name" value="YVTN repeat-like/Quinoprotein amine dehydrogenase"/>
    <property type="match status" value="1"/>
</dbReference>
<dbReference type="InterPro" id="IPR036278">
    <property type="entry name" value="Sialidase_sf"/>
</dbReference>
<protein>
    <recommendedName>
        <fullName evidence="2">PKD domain-containing protein</fullName>
    </recommendedName>
</protein>
<feature type="signal peptide" evidence="1">
    <location>
        <begin position="1"/>
        <end position="31"/>
    </location>
</feature>
<dbReference type="PROSITE" id="PS50093">
    <property type="entry name" value="PKD"/>
    <property type="match status" value="1"/>
</dbReference>
<evidence type="ECO:0000259" key="2">
    <source>
        <dbReference type="PROSITE" id="PS50093"/>
    </source>
</evidence>
<dbReference type="SMART" id="SM00089">
    <property type="entry name" value="PKD"/>
    <property type="match status" value="1"/>
</dbReference>
<evidence type="ECO:0000313" key="3">
    <source>
        <dbReference type="EMBL" id="CAA9522820.1"/>
    </source>
</evidence>
<gene>
    <name evidence="3" type="ORF">AVDCRST_MAG45-2611</name>
</gene>
<dbReference type="InterPro" id="IPR015943">
    <property type="entry name" value="WD40/YVTN_repeat-like_dom_sf"/>
</dbReference>
<evidence type="ECO:0000256" key="1">
    <source>
        <dbReference type="SAM" id="SignalP"/>
    </source>
</evidence>
<dbReference type="InterPro" id="IPR000601">
    <property type="entry name" value="PKD_dom"/>
</dbReference>
<dbReference type="Pfam" id="PF18911">
    <property type="entry name" value="PKD_4"/>
    <property type="match status" value="1"/>
</dbReference>
<feature type="chain" id="PRO_5026650973" description="PKD domain-containing protein" evidence="1">
    <location>
        <begin position="32"/>
        <end position="542"/>
    </location>
</feature>
<organism evidence="3">
    <name type="scientific">uncultured Solirubrobacterales bacterium</name>
    <dbReference type="NCBI Taxonomy" id="768556"/>
    <lineage>
        <taxon>Bacteria</taxon>
        <taxon>Bacillati</taxon>
        <taxon>Actinomycetota</taxon>
        <taxon>Thermoleophilia</taxon>
        <taxon>Solirubrobacterales</taxon>
        <taxon>environmental samples</taxon>
    </lineage>
</organism>
<dbReference type="InterPro" id="IPR035986">
    <property type="entry name" value="PKD_dom_sf"/>
</dbReference>
<sequence length="542" mass="59952">MQTLRAGHRTVGLTSALLATLALVAVSSSHAQEPAEAPVLEPAEAPAQETPVSAAAAPKVRSLGGGAWSWFGDPRGVHYVGNHRRTYLGWVDVRGTVKVASFDHGTRLRTTAVMRWRLDDNDHANPSLHVLPGGKLMVFYNKHAGPAMYYRISSRPEDVRAWGPERKIPTNTAGLGKGFSYPNPIRLSSERHPLWLFWRGGNWQPTLSKTRNAGDTWTPPRTLIEEPGHRPYVKYASNGKDTVHFAFTEGNPGSFDTNINYAYYKAGALHRADGTKIKSMADLPLKPEEADPVYDTELKTWVHDIALDKVGRPIIVFTTLPSETEHHYRYARWNGTKWETFPVTAAGGSIGDGSGRDRYYSGGITIDHENPSVVYLSREVKGMFEVETWRTPDGGATWTRRAVTSASSTKNVRPISPRGLRSFDDDMSVVWMRGAYAHYLNYETDITTRLLNGGNIPPIAEATNPTLLTGPGVKPRTMRFGASRSRDPDGTRLAYAWSFGDGARAAGKYRSHTYARSGRYYATLTVTDEDGDKDVFVTEVVV</sequence>
<dbReference type="SUPFAM" id="SSF49299">
    <property type="entry name" value="PKD domain"/>
    <property type="match status" value="1"/>
</dbReference>
<dbReference type="GO" id="GO:0005975">
    <property type="term" value="P:carbohydrate metabolic process"/>
    <property type="evidence" value="ECO:0007669"/>
    <property type="project" value="UniProtKB-ARBA"/>
</dbReference>
<dbReference type="InterPro" id="IPR022409">
    <property type="entry name" value="PKD/Chitinase_dom"/>
</dbReference>
<keyword evidence="1" id="KW-0732">Signal</keyword>
<dbReference type="InterPro" id="IPR013783">
    <property type="entry name" value="Ig-like_fold"/>
</dbReference>
<reference evidence="3" key="1">
    <citation type="submission" date="2020-02" db="EMBL/GenBank/DDBJ databases">
        <authorList>
            <person name="Meier V. D."/>
        </authorList>
    </citation>
    <scope>NUCLEOTIDE SEQUENCE</scope>
    <source>
        <strain evidence="3">AVDCRST_MAG45</strain>
    </source>
</reference>
<dbReference type="Pfam" id="PF15892">
    <property type="entry name" value="BNR_4"/>
    <property type="match status" value="1"/>
</dbReference>
<dbReference type="AlphaFoldDB" id="A0A6J4TG22"/>
<name>A0A6J4TG22_9ACTN</name>
<dbReference type="SUPFAM" id="SSF50939">
    <property type="entry name" value="Sialidases"/>
    <property type="match status" value="1"/>
</dbReference>
<accession>A0A6J4TG22</accession>
<dbReference type="Gene3D" id="2.60.40.10">
    <property type="entry name" value="Immunoglobulins"/>
    <property type="match status" value="1"/>
</dbReference>
<dbReference type="CDD" id="cd00146">
    <property type="entry name" value="PKD"/>
    <property type="match status" value="1"/>
</dbReference>
<proteinExistence type="predicted"/>
<dbReference type="EMBL" id="CADCVU010000223">
    <property type="protein sequence ID" value="CAA9522820.1"/>
    <property type="molecule type" value="Genomic_DNA"/>
</dbReference>
<feature type="domain" description="PKD" evidence="2">
    <location>
        <begin position="471"/>
        <end position="542"/>
    </location>
</feature>